<evidence type="ECO:0000313" key="1">
    <source>
        <dbReference type="EMBL" id="KAK3065180.1"/>
    </source>
</evidence>
<evidence type="ECO:0000313" key="2">
    <source>
        <dbReference type="Proteomes" id="UP001186974"/>
    </source>
</evidence>
<sequence>MNSPFIVRAPLLFSRSIIIRIAGRWGERTPRRPWFIHTERISPPATYRSIHTHLTHFRPFEVNQSAQKDPTAKHLQATKTALSGVMVHDRAPVDIGIILQSGFFAMIPARTQLPYERVEYLSNVLDYDTGTSISICSRRSILHPPSVVQMVGLHGARAARKEDTKFRVSMRIDQGLNGYFTVRDMFTSEEATADLDAWRIYDSQPVDTPLLESPSS</sequence>
<comment type="caution">
    <text evidence="1">The sequence shown here is derived from an EMBL/GenBank/DDBJ whole genome shotgun (WGS) entry which is preliminary data.</text>
</comment>
<dbReference type="Proteomes" id="UP001186974">
    <property type="component" value="Unassembled WGS sequence"/>
</dbReference>
<accession>A0ACC3DCR3</accession>
<dbReference type="EMBL" id="JAWDJW010006351">
    <property type="protein sequence ID" value="KAK3065180.1"/>
    <property type="molecule type" value="Genomic_DNA"/>
</dbReference>
<name>A0ACC3DCR3_9PEZI</name>
<gene>
    <name evidence="1" type="ORF">LTS18_007066</name>
</gene>
<reference evidence="1" key="1">
    <citation type="submission" date="2024-09" db="EMBL/GenBank/DDBJ databases">
        <title>Black Yeasts Isolated from many extreme environments.</title>
        <authorList>
            <person name="Coleine C."/>
            <person name="Stajich J.E."/>
            <person name="Selbmann L."/>
        </authorList>
    </citation>
    <scope>NUCLEOTIDE SEQUENCE</scope>
    <source>
        <strain evidence="1">CCFEE 5737</strain>
    </source>
</reference>
<keyword evidence="2" id="KW-1185">Reference proteome</keyword>
<proteinExistence type="predicted"/>
<organism evidence="1 2">
    <name type="scientific">Coniosporium uncinatum</name>
    <dbReference type="NCBI Taxonomy" id="93489"/>
    <lineage>
        <taxon>Eukaryota</taxon>
        <taxon>Fungi</taxon>
        <taxon>Dikarya</taxon>
        <taxon>Ascomycota</taxon>
        <taxon>Pezizomycotina</taxon>
        <taxon>Dothideomycetes</taxon>
        <taxon>Dothideomycetes incertae sedis</taxon>
        <taxon>Coniosporium</taxon>
    </lineage>
</organism>
<protein>
    <submittedName>
        <fullName evidence="1">Uncharacterized protein</fullName>
    </submittedName>
</protein>